<evidence type="ECO:0000256" key="12">
    <source>
        <dbReference type="ARBA" id="ARBA00023180"/>
    </source>
</evidence>
<comment type="caution">
    <text evidence="20">The sequence shown here is derived from an EMBL/GenBank/DDBJ whole genome shotgun (WGS) entry which is preliminary data.</text>
</comment>
<evidence type="ECO:0000313" key="21">
    <source>
        <dbReference type="Proteomes" id="UP001566132"/>
    </source>
</evidence>
<evidence type="ECO:0000256" key="5">
    <source>
        <dbReference type="ARBA" id="ARBA00022475"/>
    </source>
</evidence>
<gene>
    <name evidence="20" type="ORF">ABEB36_005358</name>
</gene>
<keyword evidence="21" id="KW-1185">Reference proteome</keyword>
<protein>
    <recommendedName>
        <fullName evidence="22">Polycystic kidney disease 2-like 1 protein</fullName>
    </recommendedName>
</protein>
<keyword evidence="11" id="KW-1015">Disulfide bond</keyword>
<feature type="transmembrane region" description="Helical" evidence="17">
    <location>
        <begin position="232"/>
        <end position="254"/>
    </location>
</feature>
<dbReference type="GO" id="GO:0005886">
    <property type="term" value="C:plasma membrane"/>
    <property type="evidence" value="ECO:0007669"/>
    <property type="project" value="UniProtKB-SubCell"/>
</dbReference>
<evidence type="ECO:0000256" key="6">
    <source>
        <dbReference type="ARBA" id="ARBA00022692"/>
    </source>
</evidence>
<feature type="binding site" evidence="15">
    <location>
        <position position="492"/>
    </location>
    <ligand>
        <name>Ca(2+)</name>
        <dbReference type="ChEBI" id="CHEBI:29108"/>
        <label>2</label>
    </ligand>
</feature>
<dbReference type="InterPro" id="IPR003915">
    <property type="entry name" value="PKD_2"/>
</dbReference>
<dbReference type="SUPFAM" id="SSF81324">
    <property type="entry name" value="Voltage-gated potassium channels"/>
    <property type="match status" value="1"/>
</dbReference>
<feature type="binding site" evidence="15">
    <location>
        <position position="490"/>
    </location>
    <ligand>
        <name>Ca(2+)</name>
        <dbReference type="ChEBI" id="CHEBI:29108"/>
        <label>2</label>
    </ligand>
</feature>
<evidence type="ECO:0000256" key="14">
    <source>
        <dbReference type="ARBA" id="ARBA00023303"/>
    </source>
</evidence>
<name>A0ABD1EY40_HYPHA</name>
<dbReference type="InterPro" id="IPR046791">
    <property type="entry name" value="Polycystin_dom"/>
</dbReference>
<comment type="subcellular location">
    <subcellularLocation>
        <location evidence="2">Cell membrane</location>
        <topology evidence="2">Multi-pass membrane protein</topology>
    </subcellularLocation>
    <subcellularLocation>
        <location evidence="1">Cell projection</location>
        <location evidence="1">Cilium</location>
    </subcellularLocation>
</comment>
<evidence type="ECO:0000256" key="11">
    <source>
        <dbReference type="ARBA" id="ARBA00023157"/>
    </source>
</evidence>
<dbReference type="GO" id="GO:0034220">
    <property type="term" value="P:monoatomic ion transmembrane transport"/>
    <property type="evidence" value="ECO:0007669"/>
    <property type="project" value="UniProtKB-KW"/>
</dbReference>
<evidence type="ECO:0000256" key="15">
    <source>
        <dbReference type="PIRSR" id="PIRSR603915-1"/>
    </source>
</evidence>
<feature type="disulfide bond" evidence="16">
    <location>
        <begin position="62"/>
        <end position="75"/>
    </location>
</feature>
<evidence type="ECO:0000256" key="9">
    <source>
        <dbReference type="ARBA" id="ARBA00023065"/>
    </source>
</evidence>
<evidence type="ECO:0000313" key="20">
    <source>
        <dbReference type="EMBL" id="KAL1505908.1"/>
    </source>
</evidence>
<evidence type="ECO:0000256" key="1">
    <source>
        <dbReference type="ARBA" id="ARBA00004138"/>
    </source>
</evidence>
<evidence type="ECO:0000259" key="19">
    <source>
        <dbReference type="Pfam" id="PF20519"/>
    </source>
</evidence>
<keyword evidence="4" id="KW-0813">Transport</keyword>
<evidence type="ECO:0000256" key="13">
    <source>
        <dbReference type="ARBA" id="ARBA00023273"/>
    </source>
</evidence>
<dbReference type="PANTHER" id="PTHR10877">
    <property type="entry name" value="POLYCYSTIN FAMILY MEMBER"/>
    <property type="match status" value="1"/>
</dbReference>
<feature type="domain" description="Polycystin" evidence="19">
    <location>
        <begin position="3"/>
        <end position="193"/>
    </location>
</feature>
<evidence type="ECO:0000256" key="8">
    <source>
        <dbReference type="ARBA" id="ARBA00023054"/>
    </source>
</evidence>
<keyword evidence="15" id="KW-0479">Metal-binding</keyword>
<keyword evidence="12" id="KW-0325">Glycoprotein</keyword>
<dbReference type="AlphaFoldDB" id="A0ABD1EY40"/>
<keyword evidence="10 17" id="KW-0472">Membrane</keyword>
<keyword evidence="8" id="KW-0175">Coiled coil</keyword>
<evidence type="ECO:0000256" key="16">
    <source>
        <dbReference type="PIRSR" id="PIRSR603915-2"/>
    </source>
</evidence>
<reference evidence="20 21" key="1">
    <citation type="submission" date="2024-05" db="EMBL/GenBank/DDBJ databases">
        <title>Genetic variation in Jamaican populations of the coffee berry borer (Hypothenemus hampei).</title>
        <authorList>
            <person name="Errbii M."/>
            <person name="Myrie A."/>
        </authorList>
    </citation>
    <scope>NUCLEOTIDE SEQUENCE [LARGE SCALE GENOMIC DNA]</scope>
    <source>
        <strain evidence="20">JA-Hopewell-2020-01-JO</strain>
        <tissue evidence="20">Whole body</tissue>
    </source>
</reference>
<keyword evidence="7 17" id="KW-1133">Transmembrane helix</keyword>
<comment type="similarity">
    <text evidence="3">Belongs to the polycystin family.</text>
</comment>
<feature type="binding site" evidence="15">
    <location>
        <position position="501"/>
    </location>
    <ligand>
        <name>Ca(2+)</name>
        <dbReference type="ChEBI" id="CHEBI:29108"/>
        <label>2</label>
    </ligand>
</feature>
<evidence type="ECO:0000256" key="4">
    <source>
        <dbReference type="ARBA" id="ARBA00022448"/>
    </source>
</evidence>
<feature type="transmembrane region" description="Helical" evidence="17">
    <location>
        <begin position="292"/>
        <end position="309"/>
    </location>
</feature>
<proteinExistence type="inferred from homology"/>
<dbReference type="GO" id="GO:0005929">
    <property type="term" value="C:cilium"/>
    <property type="evidence" value="ECO:0007669"/>
    <property type="project" value="UniProtKB-SubCell"/>
</dbReference>
<dbReference type="Proteomes" id="UP001566132">
    <property type="component" value="Unassembled WGS sequence"/>
</dbReference>
<feature type="transmembrane region" description="Helical" evidence="17">
    <location>
        <begin position="200"/>
        <end position="220"/>
    </location>
</feature>
<dbReference type="Pfam" id="PF20519">
    <property type="entry name" value="Polycystin_dom"/>
    <property type="match status" value="1"/>
</dbReference>
<feature type="domain" description="Polycystin cation channel PKD1/PKD2" evidence="18">
    <location>
        <begin position="202"/>
        <end position="419"/>
    </location>
</feature>
<evidence type="ECO:0000256" key="10">
    <source>
        <dbReference type="ARBA" id="ARBA00023136"/>
    </source>
</evidence>
<keyword evidence="9 15" id="KW-0406">Ion transport</keyword>
<keyword evidence="15" id="KW-0106">Calcium</keyword>
<evidence type="ECO:0000259" key="18">
    <source>
        <dbReference type="Pfam" id="PF08016"/>
    </source>
</evidence>
<dbReference type="Gene3D" id="1.10.287.70">
    <property type="match status" value="1"/>
</dbReference>
<organism evidence="20 21">
    <name type="scientific">Hypothenemus hampei</name>
    <name type="common">Coffee berry borer</name>
    <dbReference type="NCBI Taxonomy" id="57062"/>
    <lineage>
        <taxon>Eukaryota</taxon>
        <taxon>Metazoa</taxon>
        <taxon>Ecdysozoa</taxon>
        <taxon>Arthropoda</taxon>
        <taxon>Hexapoda</taxon>
        <taxon>Insecta</taxon>
        <taxon>Pterygota</taxon>
        <taxon>Neoptera</taxon>
        <taxon>Endopterygota</taxon>
        <taxon>Coleoptera</taxon>
        <taxon>Polyphaga</taxon>
        <taxon>Cucujiformia</taxon>
        <taxon>Curculionidae</taxon>
        <taxon>Scolytinae</taxon>
        <taxon>Hypothenemus</taxon>
    </lineage>
</organism>
<keyword evidence="15" id="KW-0109">Calcium transport</keyword>
<dbReference type="EMBL" id="JBDJPC010000004">
    <property type="protein sequence ID" value="KAL1505908.1"/>
    <property type="molecule type" value="Genomic_DNA"/>
</dbReference>
<keyword evidence="6 17" id="KW-0812">Transmembrane</keyword>
<accession>A0ABD1EY40</accession>
<evidence type="ECO:0008006" key="22">
    <source>
        <dbReference type="Google" id="ProtNLM"/>
    </source>
</evidence>
<keyword evidence="5" id="KW-1003">Cell membrane</keyword>
<dbReference type="InterPro" id="IPR051223">
    <property type="entry name" value="Polycystin"/>
</dbReference>
<feature type="transmembrane region" description="Helical" evidence="17">
    <location>
        <begin position="329"/>
        <end position="351"/>
    </location>
</feature>
<dbReference type="FunFam" id="1.10.287.70:FF:000055">
    <property type="entry name" value="Polycystic kidney disease 2-like 1"/>
    <property type="match status" value="1"/>
</dbReference>
<feature type="transmembrane region" description="Helical" evidence="17">
    <location>
        <begin position="391"/>
        <end position="412"/>
    </location>
</feature>
<keyword evidence="13" id="KW-0966">Cell projection</keyword>
<dbReference type="PANTHER" id="PTHR10877:SF183">
    <property type="entry name" value="AT14535P-RELATED"/>
    <property type="match status" value="1"/>
</dbReference>
<dbReference type="InterPro" id="IPR013122">
    <property type="entry name" value="PKD1_2_channel"/>
</dbReference>
<dbReference type="PRINTS" id="PR01433">
    <property type="entry name" value="POLYCYSTIN2"/>
</dbReference>
<keyword evidence="15" id="KW-0107">Calcium channel</keyword>
<evidence type="ECO:0000256" key="7">
    <source>
        <dbReference type="ARBA" id="ARBA00022989"/>
    </source>
</evidence>
<sequence length="567" mass="66802">MDVITVDHFWEYVSGKMIKEFYGSEKIDSLQSQSNKPLVILNENYILGVPRIRQVKVTENSCEIHGYFRRLFLHCYSIFGTQNEDRSSFGLNQPTAWTYTDATKTRSIRYFGTLTSYSGGGYYADYSLDANKTIELLQKLKDNLWITRGTRAVFIDFSVYNINTNLYCICKIIFEFLPPGGVTPNYQFTPATLTPLPNRWHWTMRILLYCFCIYALFCLFEEMREMIHFGTTYFTLFWNYIDMIVICLTCLLFFGTEYMRFTMGSYVESIIEKPSSYGNLEFPRVIYEGVKISGAVLLFFIYLRTFKYLNFNRRMAQLNNTIRKCAKDILGFSVMFFVAYLAYAELGYLVFGSETDDFRSFGQSMFTLLRTILGDFDYHKIHKANYIVAPIYFLTYIILVIFVLLNMFLAIINDTYAEVKIDIAIAPKEIQMTEFIMRKYRNLLKKLGCKVKQDDEKQILINTNINTIRDALIKCNFDDREIEMYFTRYDIDPLKDLKKQDIEKFYDVFIKEDLATHKTEDHPVTMKDFRRQDDKLVELENILVMVSQKVHDLMRAIENTQNKSLQL</sequence>
<keyword evidence="14 15" id="KW-0407">Ion channel</keyword>
<evidence type="ECO:0000256" key="17">
    <source>
        <dbReference type="SAM" id="Phobius"/>
    </source>
</evidence>
<evidence type="ECO:0000256" key="3">
    <source>
        <dbReference type="ARBA" id="ARBA00007200"/>
    </source>
</evidence>
<dbReference type="Pfam" id="PF08016">
    <property type="entry name" value="PKD_channel"/>
    <property type="match status" value="1"/>
</dbReference>
<evidence type="ECO:0000256" key="2">
    <source>
        <dbReference type="ARBA" id="ARBA00004651"/>
    </source>
</evidence>